<dbReference type="Proteomes" id="UP001056120">
    <property type="component" value="Linkage Group LG08"/>
</dbReference>
<organism evidence="1 2">
    <name type="scientific">Smallanthus sonchifolius</name>
    <dbReference type="NCBI Taxonomy" id="185202"/>
    <lineage>
        <taxon>Eukaryota</taxon>
        <taxon>Viridiplantae</taxon>
        <taxon>Streptophyta</taxon>
        <taxon>Embryophyta</taxon>
        <taxon>Tracheophyta</taxon>
        <taxon>Spermatophyta</taxon>
        <taxon>Magnoliopsida</taxon>
        <taxon>eudicotyledons</taxon>
        <taxon>Gunneridae</taxon>
        <taxon>Pentapetalae</taxon>
        <taxon>asterids</taxon>
        <taxon>campanulids</taxon>
        <taxon>Asterales</taxon>
        <taxon>Asteraceae</taxon>
        <taxon>Asteroideae</taxon>
        <taxon>Heliantheae alliance</taxon>
        <taxon>Millerieae</taxon>
        <taxon>Smallanthus</taxon>
    </lineage>
</organism>
<accession>A0ACB9IG93</accession>
<evidence type="ECO:0000313" key="2">
    <source>
        <dbReference type="Proteomes" id="UP001056120"/>
    </source>
</evidence>
<name>A0ACB9IG93_9ASTR</name>
<reference evidence="2" key="1">
    <citation type="journal article" date="2022" name="Mol. Ecol. Resour.">
        <title>The genomes of chicory, endive, great burdock and yacon provide insights into Asteraceae palaeo-polyploidization history and plant inulin production.</title>
        <authorList>
            <person name="Fan W."/>
            <person name="Wang S."/>
            <person name="Wang H."/>
            <person name="Wang A."/>
            <person name="Jiang F."/>
            <person name="Liu H."/>
            <person name="Zhao H."/>
            <person name="Xu D."/>
            <person name="Zhang Y."/>
        </authorList>
    </citation>
    <scope>NUCLEOTIDE SEQUENCE [LARGE SCALE GENOMIC DNA]</scope>
    <source>
        <strain evidence="2">cv. Yunnan</strain>
    </source>
</reference>
<evidence type="ECO:0000313" key="1">
    <source>
        <dbReference type="EMBL" id="KAI3807030.1"/>
    </source>
</evidence>
<keyword evidence="2" id="KW-1185">Reference proteome</keyword>
<dbReference type="EMBL" id="CM042025">
    <property type="protein sequence ID" value="KAI3807030.1"/>
    <property type="molecule type" value="Genomic_DNA"/>
</dbReference>
<comment type="caution">
    <text evidence="1">The sequence shown here is derived from an EMBL/GenBank/DDBJ whole genome shotgun (WGS) entry which is preliminary data.</text>
</comment>
<gene>
    <name evidence="1" type="ORF">L1987_22950</name>
</gene>
<sequence length="228" mass="25870">MLTVCSLMEFQTIFKEYPSPTLSNNCLKNEPEPEPDPDLETEDDFPIQDLEQLNNLSLMGPSFHPDYGVNVSGYDPFDPFSCRLASDDIELMSFEPENSCGMMHYYMGHGCLAHIRKTFVGVSELDSFVHVCDPTRNVPDEGSCVTGENGIKKNNGNSCKGKKKAKSSKGQWTKEEDSVLRQLVEKHGERKWSYIAGMLKGRIGKQCRERWHNHLRPNIKECIFLISS</sequence>
<protein>
    <submittedName>
        <fullName evidence="1">Uncharacterized protein</fullName>
    </submittedName>
</protein>
<reference evidence="1 2" key="2">
    <citation type="journal article" date="2022" name="Mol. Ecol. Resour.">
        <title>The genomes of chicory, endive, great burdock and yacon provide insights into Asteraceae paleo-polyploidization history and plant inulin production.</title>
        <authorList>
            <person name="Fan W."/>
            <person name="Wang S."/>
            <person name="Wang H."/>
            <person name="Wang A."/>
            <person name="Jiang F."/>
            <person name="Liu H."/>
            <person name="Zhao H."/>
            <person name="Xu D."/>
            <person name="Zhang Y."/>
        </authorList>
    </citation>
    <scope>NUCLEOTIDE SEQUENCE [LARGE SCALE GENOMIC DNA]</scope>
    <source>
        <strain evidence="2">cv. Yunnan</strain>
        <tissue evidence="1">Leaves</tissue>
    </source>
</reference>
<proteinExistence type="predicted"/>